<evidence type="ECO:0000256" key="2">
    <source>
        <dbReference type="ARBA" id="ARBA00013106"/>
    </source>
</evidence>
<accession>A0AAW9PUF2</accession>
<dbReference type="Pfam" id="PF00459">
    <property type="entry name" value="Inositol_P"/>
    <property type="match status" value="1"/>
</dbReference>
<dbReference type="Gene3D" id="3.30.540.10">
    <property type="entry name" value="Fructose-1,6-Bisphosphatase, subunit A, domain 1"/>
    <property type="match status" value="1"/>
</dbReference>
<comment type="caution">
    <text evidence="7">The sequence shown here is derived from an EMBL/GenBank/DDBJ whole genome shotgun (WGS) entry which is preliminary data.</text>
</comment>
<comment type="cofactor">
    <cofactor evidence="6">
        <name>Mg(2+)</name>
        <dbReference type="ChEBI" id="CHEBI:18420"/>
    </cofactor>
</comment>
<protein>
    <recommendedName>
        <fullName evidence="2">inositol-phosphate phosphatase</fullName>
        <ecNumber evidence="2">3.1.3.25</ecNumber>
    </recommendedName>
</protein>
<name>A0AAW9PUF2_9CYAN</name>
<feature type="binding site" evidence="6">
    <location>
        <position position="104"/>
    </location>
    <ligand>
        <name>Mg(2+)</name>
        <dbReference type="ChEBI" id="CHEBI:18420"/>
        <label>1</label>
        <note>catalytic</note>
    </ligand>
</feature>
<dbReference type="EMBL" id="JAZBJZ010000054">
    <property type="protein sequence ID" value="MEE3717837.1"/>
    <property type="molecule type" value="Genomic_DNA"/>
</dbReference>
<evidence type="ECO:0000256" key="3">
    <source>
        <dbReference type="ARBA" id="ARBA00022723"/>
    </source>
</evidence>
<feature type="binding site" evidence="6">
    <location>
        <position position="242"/>
    </location>
    <ligand>
        <name>Mg(2+)</name>
        <dbReference type="ChEBI" id="CHEBI:18420"/>
        <label>1</label>
        <note>catalytic</note>
    </ligand>
</feature>
<evidence type="ECO:0000313" key="7">
    <source>
        <dbReference type="EMBL" id="MEE3717837.1"/>
    </source>
</evidence>
<evidence type="ECO:0000256" key="4">
    <source>
        <dbReference type="ARBA" id="ARBA00022801"/>
    </source>
</evidence>
<dbReference type="InterPro" id="IPR020550">
    <property type="entry name" value="Inositol_monophosphatase_CS"/>
</dbReference>
<dbReference type="PANTHER" id="PTHR20854">
    <property type="entry name" value="INOSITOL MONOPHOSPHATASE"/>
    <property type="match status" value="1"/>
</dbReference>
<dbReference type="InterPro" id="IPR000760">
    <property type="entry name" value="Inositol_monophosphatase-like"/>
</dbReference>
<dbReference type="AlphaFoldDB" id="A0AAW9PUF2"/>
<dbReference type="PROSITE" id="PS00630">
    <property type="entry name" value="IMP_2"/>
    <property type="match status" value="1"/>
</dbReference>
<proteinExistence type="predicted"/>
<dbReference type="PROSITE" id="PS00629">
    <property type="entry name" value="IMP_1"/>
    <property type="match status" value="1"/>
</dbReference>
<organism evidence="7 8">
    <name type="scientific">Tumidithrix elongata BACA0141</name>
    <dbReference type="NCBI Taxonomy" id="2716417"/>
    <lineage>
        <taxon>Bacteria</taxon>
        <taxon>Bacillati</taxon>
        <taxon>Cyanobacteriota</taxon>
        <taxon>Cyanophyceae</taxon>
        <taxon>Pseudanabaenales</taxon>
        <taxon>Pseudanabaenaceae</taxon>
        <taxon>Tumidithrix</taxon>
        <taxon>Tumidithrix elongata</taxon>
    </lineage>
</organism>
<feature type="binding site" evidence="6">
    <location>
        <position position="107"/>
    </location>
    <ligand>
        <name>Mg(2+)</name>
        <dbReference type="ChEBI" id="CHEBI:18420"/>
        <label>1</label>
        <note>catalytic</note>
    </ligand>
</feature>
<dbReference type="GO" id="GO:0008934">
    <property type="term" value="F:inositol monophosphate 1-phosphatase activity"/>
    <property type="evidence" value="ECO:0007669"/>
    <property type="project" value="TreeGrafter"/>
</dbReference>
<feature type="binding site" evidence="6">
    <location>
        <position position="106"/>
    </location>
    <ligand>
        <name>Mg(2+)</name>
        <dbReference type="ChEBI" id="CHEBI:18420"/>
        <label>1</label>
        <note>catalytic</note>
    </ligand>
</feature>
<evidence type="ECO:0000256" key="6">
    <source>
        <dbReference type="PIRSR" id="PIRSR600760-2"/>
    </source>
</evidence>
<dbReference type="InterPro" id="IPR020583">
    <property type="entry name" value="Inositol_monoP_metal-BS"/>
</dbReference>
<dbReference type="RefSeq" id="WP_330484268.1">
    <property type="nucleotide sequence ID" value="NZ_JAZBJZ010000054.1"/>
</dbReference>
<keyword evidence="8" id="KW-1185">Reference proteome</keyword>
<dbReference type="GO" id="GO:0046854">
    <property type="term" value="P:phosphatidylinositol phosphate biosynthetic process"/>
    <property type="evidence" value="ECO:0007669"/>
    <property type="project" value="InterPro"/>
</dbReference>
<evidence type="ECO:0000313" key="8">
    <source>
        <dbReference type="Proteomes" id="UP001333818"/>
    </source>
</evidence>
<comment type="catalytic activity">
    <reaction evidence="1">
        <text>a myo-inositol phosphate + H2O = myo-inositol + phosphate</text>
        <dbReference type="Rhea" id="RHEA:24056"/>
        <dbReference type="ChEBI" id="CHEBI:15377"/>
        <dbReference type="ChEBI" id="CHEBI:17268"/>
        <dbReference type="ChEBI" id="CHEBI:43474"/>
        <dbReference type="ChEBI" id="CHEBI:84139"/>
        <dbReference type="EC" id="3.1.3.25"/>
    </reaction>
</comment>
<feature type="binding site" evidence="6">
    <location>
        <position position="88"/>
    </location>
    <ligand>
        <name>Mg(2+)</name>
        <dbReference type="ChEBI" id="CHEBI:18420"/>
        <label>1</label>
        <note>catalytic</note>
    </ligand>
</feature>
<keyword evidence="5 6" id="KW-0460">Magnesium</keyword>
<dbReference type="PANTHER" id="PTHR20854:SF4">
    <property type="entry name" value="INOSITOL-1-MONOPHOSPHATASE-RELATED"/>
    <property type="match status" value="1"/>
</dbReference>
<dbReference type="Gene3D" id="3.40.190.80">
    <property type="match status" value="1"/>
</dbReference>
<keyword evidence="3 6" id="KW-0479">Metal-binding</keyword>
<dbReference type="GO" id="GO:0006020">
    <property type="term" value="P:inositol metabolic process"/>
    <property type="evidence" value="ECO:0007669"/>
    <property type="project" value="TreeGrafter"/>
</dbReference>
<dbReference type="GO" id="GO:0046872">
    <property type="term" value="F:metal ion binding"/>
    <property type="evidence" value="ECO:0007669"/>
    <property type="project" value="UniProtKB-KW"/>
</dbReference>
<gene>
    <name evidence="7" type="ORF">V2H45_13930</name>
</gene>
<dbReference type="PRINTS" id="PR00377">
    <property type="entry name" value="IMPHPHTASES"/>
</dbReference>
<dbReference type="EC" id="3.1.3.25" evidence="2"/>
<dbReference type="GO" id="GO:0007165">
    <property type="term" value="P:signal transduction"/>
    <property type="evidence" value="ECO:0007669"/>
    <property type="project" value="TreeGrafter"/>
</dbReference>
<dbReference type="SUPFAM" id="SSF56655">
    <property type="entry name" value="Carbohydrate phosphatase"/>
    <property type="match status" value="1"/>
</dbReference>
<evidence type="ECO:0000256" key="1">
    <source>
        <dbReference type="ARBA" id="ARBA00001033"/>
    </source>
</evidence>
<reference evidence="7" key="1">
    <citation type="submission" date="2024-01" db="EMBL/GenBank/DDBJ databases">
        <title>Bank of Algae and Cyanobacteria of the Azores (BACA) strain genomes.</title>
        <authorList>
            <person name="Luz R."/>
            <person name="Cordeiro R."/>
            <person name="Fonseca A."/>
            <person name="Goncalves V."/>
        </authorList>
    </citation>
    <scope>NUCLEOTIDE SEQUENCE</scope>
    <source>
        <strain evidence="7">BACA0141</strain>
    </source>
</reference>
<dbReference type="Proteomes" id="UP001333818">
    <property type="component" value="Unassembled WGS sequence"/>
</dbReference>
<sequence length="303" mass="33501">MSGADTHYPLLRSNFTGTYIVNYLQDILPFIQHLSDRVGEQLLKDFEQVRIAEQKSDGSLVTKSDRWADEYIKTALQTEFPNFAVLTEESARTLPHTEWCWVVDPLDGTTNFARGIPIWAISLGLLHYGVPVFGFVSIPPLRHSLYGWFTEADRDHQGANAAFLNGHPLQVNSAPPLLTNLGSHLFSSCSRSLEAIPFGMHTAATTKLPAKLRMLGVASYNLLTVATGATIAAVEATPKIWDIAAAWAILQAAGAIWIPLESQPIFPLEFGKNYSDRNFPTLVVSHTELLPIFHPLVSPLLRN</sequence>
<keyword evidence="4" id="KW-0378">Hydrolase</keyword>
<evidence type="ECO:0000256" key="5">
    <source>
        <dbReference type="ARBA" id="ARBA00022842"/>
    </source>
</evidence>